<sequence>MGKLDKLKKIKPGGVADDAFSQVEKAKSKFKTTDDYIKSKIEVHPDFRDWIHPLSDEEYKQLQENIIEEGCREPLVVWQVPNAETYYIIDGHNRHRVCTSNNVHYNIVVKEFVDAAEAKEWMLLNQLGRRNLTKEQAAYYRGLIYNQRKSDPKKNLKRGNSPKSQNDTSGNIAEELSKQYNTSRAGILRDGKFAEGLDKVGSVDPVFKRQVLSGKAKVKKATVEKLAKTETNKIKEEVNKIKEAKPTPKATTSSLKKAAPKEAINVANVPQFLQETVNTHRKVVKANKQDEQYFKSLGALELCEQLLAKVDWK</sequence>
<dbReference type="SUPFAM" id="SSF110849">
    <property type="entry name" value="ParB/Sulfiredoxin"/>
    <property type="match status" value="1"/>
</dbReference>
<evidence type="ECO:0000256" key="1">
    <source>
        <dbReference type="SAM" id="MobiDB-lite"/>
    </source>
</evidence>
<comment type="caution">
    <text evidence="3">The sequence shown here is derived from an EMBL/GenBank/DDBJ whole genome shotgun (WGS) entry which is preliminary data.</text>
</comment>
<dbReference type="eggNOG" id="COG1475">
    <property type="taxonomic scope" value="Bacteria"/>
</dbReference>
<dbReference type="Pfam" id="PF02195">
    <property type="entry name" value="ParB_N"/>
    <property type="match status" value="1"/>
</dbReference>
<gene>
    <name evidence="3" type="ORF">M23134_00822</name>
</gene>
<dbReference type="AlphaFoldDB" id="A1ZVY6"/>
<dbReference type="InterPro" id="IPR003115">
    <property type="entry name" value="ParB_N"/>
</dbReference>
<feature type="compositionally biased region" description="Polar residues" evidence="1">
    <location>
        <begin position="161"/>
        <end position="171"/>
    </location>
</feature>
<dbReference type="Gene3D" id="3.90.1530.10">
    <property type="entry name" value="Conserved hypothetical protein from pyrococcus furiosus pfu- 392566-001, ParB domain"/>
    <property type="match status" value="1"/>
</dbReference>
<dbReference type="EMBL" id="AAWS01000048">
    <property type="protein sequence ID" value="EAY25468.1"/>
    <property type="molecule type" value="Genomic_DNA"/>
</dbReference>
<dbReference type="RefSeq" id="WP_002702800.1">
    <property type="nucleotide sequence ID" value="NZ_AAWS01000048.1"/>
</dbReference>
<reference evidence="3 4" key="1">
    <citation type="submission" date="2007-01" db="EMBL/GenBank/DDBJ databases">
        <authorList>
            <person name="Haygood M."/>
            <person name="Podell S."/>
            <person name="Anderson C."/>
            <person name="Hopkinson B."/>
            <person name="Roe K."/>
            <person name="Barbeau K."/>
            <person name="Gaasterland T."/>
            <person name="Ferriera S."/>
            <person name="Johnson J."/>
            <person name="Kravitz S."/>
            <person name="Beeson K."/>
            <person name="Sutton G."/>
            <person name="Rogers Y.-H."/>
            <person name="Friedman R."/>
            <person name="Frazier M."/>
            <person name="Venter J.C."/>
        </authorList>
    </citation>
    <scope>NUCLEOTIDE SEQUENCE [LARGE SCALE GENOMIC DNA]</scope>
    <source>
        <strain evidence="3 4">ATCC 23134</strain>
    </source>
</reference>
<evidence type="ECO:0000313" key="3">
    <source>
        <dbReference type="EMBL" id="EAY25468.1"/>
    </source>
</evidence>
<protein>
    <recommendedName>
        <fullName evidence="2">ParB-like N-terminal domain-containing protein</fullName>
    </recommendedName>
</protein>
<proteinExistence type="predicted"/>
<evidence type="ECO:0000313" key="4">
    <source>
        <dbReference type="Proteomes" id="UP000004095"/>
    </source>
</evidence>
<organism evidence="3 4">
    <name type="scientific">Microscilla marina ATCC 23134</name>
    <dbReference type="NCBI Taxonomy" id="313606"/>
    <lineage>
        <taxon>Bacteria</taxon>
        <taxon>Pseudomonadati</taxon>
        <taxon>Bacteroidota</taxon>
        <taxon>Cytophagia</taxon>
        <taxon>Cytophagales</taxon>
        <taxon>Microscillaceae</taxon>
        <taxon>Microscilla</taxon>
    </lineage>
</organism>
<dbReference type="InterPro" id="IPR036086">
    <property type="entry name" value="ParB/Sulfiredoxin_sf"/>
</dbReference>
<feature type="domain" description="ParB-like N-terminal" evidence="2">
    <location>
        <begin position="54"/>
        <end position="117"/>
    </location>
</feature>
<name>A1ZVY6_MICM2</name>
<evidence type="ECO:0000259" key="2">
    <source>
        <dbReference type="Pfam" id="PF02195"/>
    </source>
</evidence>
<dbReference type="Proteomes" id="UP000004095">
    <property type="component" value="Unassembled WGS sequence"/>
</dbReference>
<keyword evidence="4" id="KW-1185">Reference proteome</keyword>
<accession>A1ZVY6</accession>
<feature type="region of interest" description="Disordered" evidence="1">
    <location>
        <begin position="150"/>
        <end position="172"/>
    </location>
</feature>
<dbReference type="OrthoDB" id="5944985at2"/>